<dbReference type="GO" id="GO:0006974">
    <property type="term" value="P:DNA damage response"/>
    <property type="evidence" value="ECO:0007669"/>
    <property type="project" value="InterPro"/>
</dbReference>
<evidence type="ECO:0000256" key="5">
    <source>
        <dbReference type="ARBA" id="ARBA00023242"/>
    </source>
</evidence>
<evidence type="ECO:0000256" key="6">
    <source>
        <dbReference type="SAM" id="MobiDB-lite"/>
    </source>
</evidence>
<dbReference type="EMBL" id="JAXCGZ010003919">
    <property type="protein sequence ID" value="KAK7082687.1"/>
    <property type="molecule type" value="Genomic_DNA"/>
</dbReference>
<evidence type="ECO:0000256" key="2">
    <source>
        <dbReference type="ARBA" id="ARBA00004286"/>
    </source>
</evidence>
<dbReference type="InterPro" id="IPR019361">
    <property type="entry name" value="HPF1"/>
</dbReference>
<keyword evidence="8" id="KW-1185">Reference proteome</keyword>
<evidence type="ECO:0008006" key="9">
    <source>
        <dbReference type="Google" id="ProtNLM"/>
    </source>
</evidence>
<gene>
    <name evidence="7" type="ORF">SK128_004583</name>
</gene>
<organism evidence="7 8">
    <name type="scientific">Halocaridina rubra</name>
    <name type="common">Hawaiian red shrimp</name>
    <dbReference type="NCBI Taxonomy" id="373956"/>
    <lineage>
        <taxon>Eukaryota</taxon>
        <taxon>Metazoa</taxon>
        <taxon>Ecdysozoa</taxon>
        <taxon>Arthropoda</taxon>
        <taxon>Crustacea</taxon>
        <taxon>Multicrustacea</taxon>
        <taxon>Malacostraca</taxon>
        <taxon>Eumalacostraca</taxon>
        <taxon>Eucarida</taxon>
        <taxon>Decapoda</taxon>
        <taxon>Pleocyemata</taxon>
        <taxon>Caridea</taxon>
        <taxon>Atyoidea</taxon>
        <taxon>Atyidae</taxon>
        <taxon>Halocaridina</taxon>
    </lineage>
</organism>
<dbReference type="GO" id="GO:0005694">
    <property type="term" value="C:chromosome"/>
    <property type="evidence" value="ECO:0007669"/>
    <property type="project" value="UniProtKB-SubCell"/>
</dbReference>
<accession>A0AAN9AF48</accession>
<dbReference type="GO" id="GO:0005634">
    <property type="term" value="C:nucleus"/>
    <property type="evidence" value="ECO:0007669"/>
    <property type="project" value="UniProtKB-SubCell"/>
</dbReference>
<comment type="subcellular location">
    <subcellularLocation>
        <location evidence="2">Chromosome</location>
    </subcellularLocation>
    <subcellularLocation>
        <location evidence="1">Nucleus</location>
    </subcellularLocation>
</comment>
<reference evidence="7 8" key="1">
    <citation type="submission" date="2023-11" db="EMBL/GenBank/DDBJ databases">
        <title>Halocaridina rubra genome assembly.</title>
        <authorList>
            <person name="Smith C."/>
        </authorList>
    </citation>
    <scope>NUCLEOTIDE SEQUENCE [LARGE SCALE GENOMIC DNA]</scope>
    <source>
        <strain evidence="7">EP-1</strain>
        <tissue evidence="7">Whole</tissue>
    </source>
</reference>
<evidence type="ECO:0000256" key="1">
    <source>
        <dbReference type="ARBA" id="ARBA00004123"/>
    </source>
</evidence>
<dbReference type="GO" id="GO:0072572">
    <property type="term" value="F:poly-ADP-D-ribose binding"/>
    <property type="evidence" value="ECO:0007669"/>
    <property type="project" value="TreeGrafter"/>
</dbReference>
<proteinExistence type="inferred from homology"/>
<comment type="caution">
    <text evidence="7">The sequence shown here is derived from an EMBL/GenBank/DDBJ whole genome shotgun (WGS) entry which is preliminary data.</text>
</comment>
<dbReference type="AlphaFoldDB" id="A0AAN9AF48"/>
<protein>
    <recommendedName>
        <fullName evidence="9">Histone PARylation factor 1</fullName>
    </recommendedName>
</protein>
<evidence type="ECO:0000313" key="8">
    <source>
        <dbReference type="Proteomes" id="UP001381693"/>
    </source>
</evidence>
<evidence type="ECO:0000256" key="4">
    <source>
        <dbReference type="ARBA" id="ARBA00022454"/>
    </source>
</evidence>
<sequence length="389" mass="44837">MECAAKKLRTTSSSDGHSSGDEFTVPNSTVNSNDTELTNGKDHGKEEESEDEEKDYEPDPEIVHEDYPVKDSPEDVRMSIEQKFLLEMPEDFYQFWDLCVKLNKEKPEEAFIKAGLMLVGPYDVLTGKLKDVKIRRVSSYICHWRYYYDPPEFMTVIAGSENEYHIGYYRDDPFLLPNFVASMSSAKPGTLTPHGENIFAGVCSYLTQRMKLENPFKKTALQRLHKEVESYAKLKKLPLEPKTHHMKVRNKEVVSKTFHGAGIVVPIDRYNDVGYRPLPDTEAQLKKILKRVVDAKTEEERLKHYDDVHELITNVQFAFDEGDHGMGLELGINMFTFGGEVFHKSIYHLLSVAYELMGREPYIDIIQAHLKNRRRGTNLSIMEQQVKED</sequence>
<comment type="similarity">
    <text evidence="3">Belongs to the HPF1 family.</text>
</comment>
<feature type="region of interest" description="Disordered" evidence="6">
    <location>
        <begin position="1"/>
        <end position="72"/>
    </location>
</feature>
<evidence type="ECO:0000256" key="3">
    <source>
        <dbReference type="ARBA" id="ARBA00010803"/>
    </source>
</evidence>
<evidence type="ECO:0000313" key="7">
    <source>
        <dbReference type="EMBL" id="KAK7082687.1"/>
    </source>
</evidence>
<dbReference type="PANTHER" id="PTHR13386">
    <property type="entry name" value="HISTONE PARYLATION FACTOR 1"/>
    <property type="match status" value="1"/>
</dbReference>
<feature type="compositionally biased region" description="Acidic residues" evidence="6">
    <location>
        <begin position="47"/>
        <end position="60"/>
    </location>
</feature>
<keyword evidence="4" id="KW-0158">Chromosome</keyword>
<name>A0AAN9AF48_HALRR</name>
<dbReference type="Proteomes" id="UP001381693">
    <property type="component" value="Unassembled WGS sequence"/>
</dbReference>
<dbReference type="PANTHER" id="PTHR13386:SF1">
    <property type="entry name" value="HISTONE PARYLATION FACTOR 1"/>
    <property type="match status" value="1"/>
</dbReference>
<keyword evidence="5" id="KW-0539">Nucleus</keyword>
<feature type="compositionally biased region" description="Polar residues" evidence="6">
    <location>
        <begin position="25"/>
        <end position="38"/>
    </location>
</feature>
<dbReference type="Pfam" id="PF10228">
    <property type="entry name" value="HPF1"/>
    <property type="match status" value="1"/>
</dbReference>
<feature type="compositionally biased region" description="Basic and acidic residues" evidence="6">
    <location>
        <begin position="61"/>
        <end position="72"/>
    </location>
</feature>
<dbReference type="GO" id="GO:0042393">
    <property type="term" value="F:histone binding"/>
    <property type="evidence" value="ECO:0007669"/>
    <property type="project" value="InterPro"/>
</dbReference>